<protein>
    <submittedName>
        <fullName evidence="1">Uncharacterized protein</fullName>
    </submittedName>
</protein>
<evidence type="ECO:0000313" key="1">
    <source>
        <dbReference type="EMBL" id="OSS42275.1"/>
    </source>
</evidence>
<keyword evidence="2" id="KW-1185">Reference proteome</keyword>
<accession>A0A1X4XXM7</accession>
<gene>
    <name evidence="1" type="ORF">DESAMIL20_1828</name>
</gene>
<dbReference type="Proteomes" id="UP000194141">
    <property type="component" value="Unassembled WGS sequence"/>
</dbReference>
<proteinExistence type="predicted"/>
<dbReference type="EMBL" id="MDSU01000018">
    <property type="protein sequence ID" value="OSS42275.1"/>
    <property type="molecule type" value="Genomic_DNA"/>
</dbReference>
<sequence>MGAKIAQCDFLYLAPLAKSIYYNLVFEIYSAKEGYIMS</sequence>
<name>A0A1X4XXM7_9BACT</name>
<organism evidence="1 2">
    <name type="scientific">Desulfurella amilsii</name>
    <dbReference type="NCBI Taxonomy" id="1562698"/>
    <lineage>
        <taxon>Bacteria</taxon>
        <taxon>Pseudomonadati</taxon>
        <taxon>Campylobacterota</taxon>
        <taxon>Desulfurellia</taxon>
        <taxon>Desulfurellales</taxon>
        <taxon>Desulfurellaceae</taxon>
        <taxon>Desulfurella</taxon>
    </lineage>
</organism>
<dbReference type="AlphaFoldDB" id="A0A1X4XXM7"/>
<comment type="caution">
    <text evidence="1">The sequence shown here is derived from an EMBL/GenBank/DDBJ whole genome shotgun (WGS) entry which is preliminary data.</text>
</comment>
<reference evidence="1 2" key="1">
    <citation type="journal article" date="2017" name="Front. Microbiol.">
        <title>Genome Sequence of Desulfurella amilsii Strain TR1 and Comparative Genomics of Desulfurellaceae Family.</title>
        <authorList>
            <person name="Florentino A.P."/>
            <person name="Stams A.J."/>
            <person name="Sanchez-Andrea I."/>
        </authorList>
    </citation>
    <scope>NUCLEOTIDE SEQUENCE [LARGE SCALE GENOMIC DNA]</scope>
    <source>
        <strain evidence="1 2">TR1</strain>
    </source>
</reference>
<evidence type="ECO:0000313" key="2">
    <source>
        <dbReference type="Proteomes" id="UP000194141"/>
    </source>
</evidence>